<evidence type="ECO:0000256" key="10">
    <source>
        <dbReference type="ARBA" id="ARBA00036307"/>
    </source>
</evidence>
<dbReference type="GO" id="GO:0016324">
    <property type="term" value="C:apical plasma membrane"/>
    <property type="evidence" value="ECO:0007669"/>
    <property type="project" value="UniProtKB-SubCell"/>
</dbReference>
<evidence type="ECO:0000256" key="6">
    <source>
        <dbReference type="ARBA" id="ARBA00022906"/>
    </source>
</evidence>
<feature type="transmembrane region" description="Helical" evidence="15">
    <location>
        <begin position="89"/>
        <end position="109"/>
    </location>
</feature>
<feature type="transmembrane region" description="Helical" evidence="15">
    <location>
        <begin position="291"/>
        <end position="313"/>
    </location>
</feature>
<accession>A0AAD9NQH6</accession>
<comment type="subcellular location">
    <subcellularLocation>
        <location evidence="1">Apical cell membrane</location>
        <topology evidence="1">Multi-pass membrane protein</topology>
    </subcellularLocation>
</comment>
<keyword evidence="2" id="KW-0813">Transport</keyword>
<keyword evidence="3" id="KW-1003">Cell membrane</keyword>
<evidence type="ECO:0000313" key="16">
    <source>
        <dbReference type="EMBL" id="KAK2179047.1"/>
    </source>
</evidence>
<feature type="transmembrane region" description="Helical" evidence="15">
    <location>
        <begin position="6"/>
        <end position="25"/>
    </location>
</feature>
<evidence type="ECO:0000256" key="8">
    <source>
        <dbReference type="ARBA" id="ARBA00023065"/>
    </source>
</evidence>
<evidence type="ECO:0000256" key="15">
    <source>
        <dbReference type="SAM" id="Phobius"/>
    </source>
</evidence>
<feature type="transmembrane region" description="Helical" evidence="15">
    <location>
        <begin position="319"/>
        <end position="340"/>
    </location>
</feature>
<evidence type="ECO:0000256" key="11">
    <source>
        <dbReference type="ARBA" id="ARBA00039395"/>
    </source>
</evidence>
<keyword evidence="8" id="KW-0406">Ion transport</keyword>
<keyword evidence="5" id="KW-0862">Zinc</keyword>
<evidence type="ECO:0000256" key="4">
    <source>
        <dbReference type="ARBA" id="ARBA00022692"/>
    </source>
</evidence>
<keyword evidence="6" id="KW-0864">Zinc transport</keyword>
<feature type="transmembrane region" description="Helical" evidence="15">
    <location>
        <begin position="352"/>
        <end position="372"/>
    </location>
</feature>
<evidence type="ECO:0000256" key="14">
    <source>
        <dbReference type="SAM" id="MobiDB-lite"/>
    </source>
</evidence>
<sequence>METVTLLQIVFSVVIFLSTMLFTLLPSRLLPKDSQVVLSPRIQRAVSLCNCLSGGIFLGTCNLQMVPYIEAKFRRVLESRHLGEDMNCRLTQLILMVGFFFVLIIDVLVHKCQRHPATNYTPVVDNGIDMEGTVTSQEDVALLHSLPPEQDATSTATDSQHTHPTDNGHIPAEANHTHSSNGDAHSSHGHAHSVNSHAHSSNGHAHCESGHEGHSHLLDIAEDNIGVRCLLLLAALSIHSVFEGLALGLQENVHQLTNLFIGVLLHEVFVAFAMGISLAKQHFRMTNVLKLSLTLSAMIPVGMYVGMTIGIVPSWGGELASVLIQGVAAGTFIYVVFVEILPGEMNESRDRLLKVLFLFIGLVIMICLSFSLK</sequence>
<gene>
    <name evidence="16" type="ORF">NP493_517g01021</name>
</gene>
<keyword evidence="7 15" id="KW-1133">Transmembrane helix</keyword>
<evidence type="ECO:0000256" key="3">
    <source>
        <dbReference type="ARBA" id="ARBA00022475"/>
    </source>
</evidence>
<evidence type="ECO:0000256" key="1">
    <source>
        <dbReference type="ARBA" id="ARBA00004424"/>
    </source>
</evidence>
<evidence type="ECO:0000256" key="7">
    <source>
        <dbReference type="ARBA" id="ARBA00022989"/>
    </source>
</evidence>
<feature type="transmembrane region" description="Helical" evidence="15">
    <location>
        <begin position="45"/>
        <end position="69"/>
    </location>
</feature>
<evidence type="ECO:0000256" key="5">
    <source>
        <dbReference type="ARBA" id="ARBA00022833"/>
    </source>
</evidence>
<comment type="catalytic activity">
    <reaction evidence="10">
        <text>Zn(2+)(in) = Zn(2+)(out)</text>
        <dbReference type="Rhea" id="RHEA:29351"/>
        <dbReference type="ChEBI" id="CHEBI:29105"/>
    </reaction>
    <physiologicalReaction direction="left-to-right" evidence="10">
        <dbReference type="Rhea" id="RHEA:29352"/>
    </physiologicalReaction>
</comment>
<dbReference type="EMBL" id="JAODUO010000517">
    <property type="protein sequence ID" value="KAK2179047.1"/>
    <property type="molecule type" value="Genomic_DNA"/>
</dbReference>
<organism evidence="16 17">
    <name type="scientific">Ridgeia piscesae</name>
    <name type="common">Tubeworm</name>
    <dbReference type="NCBI Taxonomy" id="27915"/>
    <lineage>
        <taxon>Eukaryota</taxon>
        <taxon>Metazoa</taxon>
        <taxon>Spiralia</taxon>
        <taxon>Lophotrochozoa</taxon>
        <taxon>Annelida</taxon>
        <taxon>Polychaeta</taxon>
        <taxon>Sedentaria</taxon>
        <taxon>Canalipalpata</taxon>
        <taxon>Sabellida</taxon>
        <taxon>Siboglinidae</taxon>
        <taxon>Ridgeia</taxon>
    </lineage>
</organism>
<reference evidence="16" key="1">
    <citation type="journal article" date="2023" name="Mol. Biol. Evol.">
        <title>Third-Generation Sequencing Reveals the Adaptive Role of the Epigenome in Three Deep-Sea Polychaetes.</title>
        <authorList>
            <person name="Perez M."/>
            <person name="Aroh O."/>
            <person name="Sun Y."/>
            <person name="Lan Y."/>
            <person name="Juniper S.K."/>
            <person name="Young C.R."/>
            <person name="Angers B."/>
            <person name="Qian P.Y."/>
        </authorList>
    </citation>
    <scope>NUCLEOTIDE SEQUENCE</scope>
    <source>
        <strain evidence="16">R07B-5</strain>
    </source>
</reference>
<feature type="transmembrane region" description="Helical" evidence="15">
    <location>
        <begin position="225"/>
        <end position="247"/>
    </location>
</feature>
<feature type="transmembrane region" description="Helical" evidence="15">
    <location>
        <begin position="259"/>
        <end position="279"/>
    </location>
</feature>
<evidence type="ECO:0000256" key="9">
    <source>
        <dbReference type="ARBA" id="ARBA00023136"/>
    </source>
</evidence>
<dbReference type="AlphaFoldDB" id="A0AAD9NQH6"/>
<comment type="caution">
    <text evidence="16">The sequence shown here is derived from an EMBL/GenBank/DDBJ whole genome shotgun (WGS) entry which is preliminary data.</text>
</comment>
<dbReference type="PANTHER" id="PTHR11040">
    <property type="entry name" value="ZINC/IRON TRANSPORTER"/>
    <property type="match status" value="1"/>
</dbReference>
<evidence type="ECO:0000256" key="12">
    <source>
        <dbReference type="ARBA" id="ARBA00041702"/>
    </source>
</evidence>
<dbReference type="Proteomes" id="UP001209878">
    <property type="component" value="Unassembled WGS sequence"/>
</dbReference>
<keyword evidence="9 15" id="KW-0472">Membrane</keyword>
<evidence type="ECO:0000256" key="2">
    <source>
        <dbReference type="ARBA" id="ARBA00022448"/>
    </source>
</evidence>
<name>A0AAD9NQH6_RIDPI</name>
<keyword evidence="17" id="KW-1185">Reference proteome</keyword>
<evidence type="ECO:0000256" key="13">
    <source>
        <dbReference type="ARBA" id="ARBA00042778"/>
    </source>
</evidence>
<feature type="compositionally biased region" description="Low complexity" evidence="14">
    <location>
        <begin position="192"/>
        <end position="204"/>
    </location>
</feature>
<protein>
    <recommendedName>
        <fullName evidence="11">Zinc transporter ZIP3</fullName>
    </recommendedName>
    <alternativeName>
        <fullName evidence="13">Solute carrier family 39 member 3</fullName>
    </alternativeName>
    <alternativeName>
        <fullName evidence="12">Zrt- and Irt-like protein 3</fullName>
    </alternativeName>
</protein>
<dbReference type="InterPro" id="IPR003689">
    <property type="entry name" value="ZIP"/>
</dbReference>
<keyword evidence="4 15" id="KW-0812">Transmembrane</keyword>
<dbReference type="GO" id="GO:0005385">
    <property type="term" value="F:zinc ion transmembrane transporter activity"/>
    <property type="evidence" value="ECO:0007669"/>
    <property type="project" value="TreeGrafter"/>
</dbReference>
<feature type="region of interest" description="Disordered" evidence="14">
    <location>
        <begin position="149"/>
        <end position="211"/>
    </location>
</feature>
<dbReference type="PANTHER" id="PTHR11040:SF221">
    <property type="entry name" value="ZINC TRANSPORTER ZIP3"/>
    <property type="match status" value="1"/>
</dbReference>
<dbReference type="Pfam" id="PF02535">
    <property type="entry name" value="Zip"/>
    <property type="match status" value="1"/>
</dbReference>
<evidence type="ECO:0000313" key="17">
    <source>
        <dbReference type="Proteomes" id="UP001209878"/>
    </source>
</evidence>
<proteinExistence type="predicted"/>